<keyword evidence="1" id="KW-1133">Transmembrane helix</keyword>
<dbReference type="Proteomes" id="UP001169764">
    <property type="component" value="Unassembled WGS sequence"/>
</dbReference>
<proteinExistence type="predicted"/>
<reference evidence="2" key="1">
    <citation type="submission" date="2023-07" db="EMBL/GenBank/DDBJ databases">
        <authorList>
            <person name="Kim M."/>
        </authorList>
    </citation>
    <scope>NUCLEOTIDE SEQUENCE</scope>
    <source>
        <strain evidence="2">BIUV-7</strain>
    </source>
</reference>
<comment type="caution">
    <text evidence="2">The sequence shown here is derived from an EMBL/GenBank/DDBJ whole genome shotgun (WGS) entry which is preliminary data.</text>
</comment>
<evidence type="ECO:0000313" key="3">
    <source>
        <dbReference type="Proteomes" id="UP001169764"/>
    </source>
</evidence>
<gene>
    <name evidence="2" type="ORF">Q4F19_01765</name>
</gene>
<dbReference type="RefSeq" id="WP_303539420.1">
    <property type="nucleotide sequence ID" value="NZ_JAUOTP010000001.1"/>
</dbReference>
<dbReference type="EMBL" id="JAUOTP010000001">
    <property type="protein sequence ID" value="MDO6413098.1"/>
    <property type="molecule type" value="Genomic_DNA"/>
</dbReference>
<accession>A0ABT8Y5A7</accession>
<sequence>MTESQILSLIAGVMVLVLVGGGLVRRGIEPRKGLRIAAIWIAIIVVATVIVSWVQHRAI</sequence>
<keyword evidence="3" id="KW-1185">Reference proteome</keyword>
<keyword evidence="1" id="KW-0472">Membrane</keyword>
<feature type="transmembrane region" description="Helical" evidence="1">
    <location>
        <begin position="6"/>
        <end position="24"/>
    </location>
</feature>
<protein>
    <submittedName>
        <fullName evidence="2">Uncharacterized protein</fullName>
    </submittedName>
</protein>
<feature type="transmembrane region" description="Helical" evidence="1">
    <location>
        <begin position="36"/>
        <end position="54"/>
    </location>
</feature>
<keyword evidence="1" id="KW-0812">Transmembrane</keyword>
<organism evidence="2 3">
    <name type="scientific">Sphingomonas natans</name>
    <dbReference type="NCBI Taxonomy" id="3063330"/>
    <lineage>
        <taxon>Bacteria</taxon>
        <taxon>Pseudomonadati</taxon>
        <taxon>Pseudomonadota</taxon>
        <taxon>Alphaproteobacteria</taxon>
        <taxon>Sphingomonadales</taxon>
        <taxon>Sphingomonadaceae</taxon>
        <taxon>Sphingomonas</taxon>
    </lineage>
</organism>
<name>A0ABT8Y5A7_9SPHN</name>
<evidence type="ECO:0000256" key="1">
    <source>
        <dbReference type="SAM" id="Phobius"/>
    </source>
</evidence>
<evidence type="ECO:0000313" key="2">
    <source>
        <dbReference type="EMBL" id="MDO6413098.1"/>
    </source>
</evidence>